<evidence type="ECO:0000256" key="1">
    <source>
        <dbReference type="ARBA" id="ARBA00022741"/>
    </source>
</evidence>
<reference evidence="4 5" key="1">
    <citation type="journal article" date="2010" name="Nat. Biotechnol.">
        <title>Genome sequence of the model mushroom Schizophyllum commune.</title>
        <authorList>
            <person name="Ohm R.A."/>
            <person name="de Jong J.F."/>
            <person name="Lugones L.G."/>
            <person name="Aerts A."/>
            <person name="Kothe E."/>
            <person name="Stajich J.E."/>
            <person name="de Vries R.P."/>
            <person name="Record E."/>
            <person name="Levasseur A."/>
            <person name="Baker S.E."/>
            <person name="Bartholomew K.A."/>
            <person name="Coutinho P.M."/>
            <person name="Erdmann S."/>
            <person name="Fowler T.J."/>
            <person name="Gathman A.C."/>
            <person name="Lombard V."/>
            <person name="Henrissat B."/>
            <person name="Knabe N."/>
            <person name="Kuees U."/>
            <person name="Lilly W.W."/>
            <person name="Lindquist E."/>
            <person name="Lucas S."/>
            <person name="Magnuson J.K."/>
            <person name="Piumi F."/>
            <person name="Raudaskoski M."/>
            <person name="Salamov A."/>
            <person name="Schmutz J."/>
            <person name="Schwarze F.W.M.R."/>
            <person name="vanKuyk P.A."/>
            <person name="Horton J.S."/>
            <person name="Grigoriev I.V."/>
            <person name="Woesten H.A.B."/>
        </authorList>
    </citation>
    <scope>NUCLEOTIDE SEQUENCE [LARGE SCALE GENOMIC DNA]</scope>
    <source>
        <strain evidence="5">H4-8 / FGSC 9210</strain>
    </source>
</reference>
<name>D8PUI9_SCHCM</name>
<dbReference type="VEuPathDB" id="FungiDB:SCHCODRAFT_02683491"/>
<gene>
    <name evidence="4" type="ORF">SCHCODRAFT_104943</name>
</gene>
<evidence type="ECO:0000256" key="2">
    <source>
        <dbReference type="ARBA" id="ARBA00022840"/>
    </source>
</evidence>
<dbReference type="GO" id="GO:0005737">
    <property type="term" value="C:cytoplasm"/>
    <property type="evidence" value="ECO:0007669"/>
    <property type="project" value="TreeGrafter"/>
</dbReference>
<dbReference type="Proteomes" id="UP000007431">
    <property type="component" value="Unassembled WGS sequence"/>
</dbReference>
<dbReference type="GO" id="GO:0035556">
    <property type="term" value="P:intracellular signal transduction"/>
    <property type="evidence" value="ECO:0007669"/>
    <property type="project" value="TreeGrafter"/>
</dbReference>
<dbReference type="EMBL" id="GL377303">
    <property type="protein sequence ID" value="EFJ00733.1"/>
    <property type="molecule type" value="Genomic_DNA"/>
</dbReference>
<dbReference type="PANTHER" id="PTHR24346:SF30">
    <property type="entry name" value="MATERNAL EMBRYONIC LEUCINE ZIPPER KINASE"/>
    <property type="match status" value="1"/>
</dbReference>
<dbReference type="OMA" id="HWERFES"/>
<organism evidence="5">
    <name type="scientific">Schizophyllum commune (strain H4-8 / FGSC 9210)</name>
    <name type="common">Split gill fungus</name>
    <dbReference type="NCBI Taxonomy" id="578458"/>
    <lineage>
        <taxon>Eukaryota</taxon>
        <taxon>Fungi</taxon>
        <taxon>Dikarya</taxon>
        <taxon>Basidiomycota</taxon>
        <taxon>Agaricomycotina</taxon>
        <taxon>Agaricomycetes</taxon>
        <taxon>Agaricomycetidae</taxon>
        <taxon>Agaricales</taxon>
        <taxon>Schizophyllaceae</taxon>
        <taxon>Schizophyllum</taxon>
    </lineage>
</organism>
<dbReference type="HOGENOM" id="CLU_322142_0_0_1"/>
<dbReference type="SUPFAM" id="SSF56112">
    <property type="entry name" value="Protein kinase-like (PK-like)"/>
    <property type="match status" value="2"/>
</dbReference>
<keyword evidence="5" id="KW-1185">Reference proteome</keyword>
<dbReference type="Gene3D" id="1.10.510.10">
    <property type="entry name" value="Transferase(Phosphotransferase) domain 1"/>
    <property type="match status" value="2"/>
</dbReference>
<feature type="domain" description="Protein kinase" evidence="3">
    <location>
        <begin position="448"/>
        <end position="843"/>
    </location>
</feature>
<dbReference type="SMART" id="SM00220">
    <property type="entry name" value="S_TKc"/>
    <property type="match status" value="1"/>
</dbReference>
<protein>
    <recommendedName>
        <fullName evidence="3">Protein kinase domain-containing protein</fullName>
    </recommendedName>
</protein>
<evidence type="ECO:0000313" key="5">
    <source>
        <dbReference type="Proteomes" id="UP000007431"/>
    </source>
</evidence>
<dbReference type="GO" id="GO:0004674">
    <property type="term" value="F:protein serine/threonine kinase activity"/>
    <property type="evidence" value="ECO:0007669"/>
    <property type="project" value="TreeGrafter"/>
</dbReference>
<dbReference type="AlphaFoldDB" id="D8PUI9"/>
<evidence type="ECO:0000259" key="3">
    <source>
        <dbReference type="PROSITE" id="PS50011"/>
    </source>
</evidence>
<dbReference type="STRING" id="578458.D8PUI9"/>
<keyword evidence="2" id="KW-0067">ATP-binding</keyword>
<dbReference type="PANTHER" id="PTHR24346">
    <property type="entry name" value="MAP/MICROTUBULE AFFINITY-REGULATING KINASE"/>
    <property type="match status" value="1"/>
</dbReference>
<feature type="domain" description="Protein kinase" evidence="3">
    <location>
        <begin position="1"/>
        <end position="329"/>
    </location>
</feature>
<accession>D8PUI9</accession>
<dbReference type="eggNOG" id="ENOG502SIC4">
    <property type="taxonomic scope" value="Eukaryota"/>
</dbReference>
<feature type="non-terminal residue" evidence="4">
    <location>
        <position position="899"/>
    </location>
</feature>
<dbReference type="InterPro" id="IPR000719">
    <property type="entry name" value="Prot_kinase_dom"/>
</dbReference>
<dbReference type="PROSITE" id="PS50011">
    <property type="entry name" value="PROTEIN_KINASE_DOM"/>
    <property type="match status" value="2"/>
</dbReference>
<dbReference type="InterPro" id="IPR011009">
    <property type="entry name" value="Kinase-like_dom_sf"/>
</dbReference>
<sequence>MSTTADTSEEALGRILSNLSPEERWWVEHQPWLESSGYLLRPRFQPGWEPSWHDPKVDLLDAEDQYPALHPDVLDATRLSDGVSVMLKRVDMLQHPTEVEITTLLSSPPLSSDPRNHCIPLFEVLEVPDNAHMRIMVLPLLRRCADPRFDTVGEVVDCLQQVLEFLHESKITHRDFHLQNVMMNANPLYTVPFHPVSKNRRRDWKGFVRPSYTRTERPVQYHIIDFGLSIKYDSVDPPPMEIPILGGEKSLPEFVGDDPVVPFSGLLKPYNPFPADVYCVGNWIRGEFLVGNVRSRLLGLDFLWPLVNEMTQKDPQKRPTMDQVMHRYKDIVSSLSAWKLRSRVAKARDNSLHSLHLSVTHWARRLRFVAAKRPAIPSTSSSADLTDVVIRGAAFGSITPTSLCSHLATDLLTSSHTRTPDRTSRRHAIQPRGFHDGPTVFRLAITTSKMVHAHGRGLRGQVVAASSPRSRQTASLISELLSLEVPGASNLTAGAMDPNSKRDAIQLPFKRPKQNFSQIWEGEKWWVEHQPWLEQCGYMLRPRYRPGWKPSWYTSKKNMRDAEDHEPSSYPFMLDATRMSDGTFVMLKRVDERRHPAEVEISAALSSPPFSTDPRNHCVPVLEVLQDPDDSFYKLLVLPLLRKYADPRFDTVGEAVECFRQIIYGLLFLHENKIAHRDMHSLNVMMDASPLYTIPFHPVMQDMRRDYKGDSCPSYTRTERPVRYIIIDFGLSARYETVDPPPLEMPVLGGDKTVPEFVGNDPSHPYDGLDRLHDPFPTDVYCLGNFIRQEFLEGVKFQLSDEIIQSRRLGLEFMRPLVNKMTRADPAKRPAMDEVAKDFEAIVSSLSTCMLRSRVAKEQDHPLHSLYLSGKHWVIRGVAKSFLVEYWLEMLMPGLKPTQ</sequence>
<evidence type="ECO:0000313" key="4">
    <source>
        <dbReference type="EMBL" id="EFJ00733.1"/>
    </source>
</evidence>
<dbReference type="InParanoid" id="D8PUI9"/>
<proteinExistence type="predicted"/>
<dbReference type="GO" id="GO:0005524">
    <property type="term" value="F:ATP binding"/>
    <property type="evidence" value="ECO:0007669"/>
    <property type="project" value="UniProtKB-KW"/>
</dbReference>
<keyword evidence="1" id="KW-0547">Nucleotide-binding</keyword>